<dbReference type="InterPro" id="IPR009533">
    <property type="entry name" value="FAM107"/>
</dbReference>
<dbReference type="OMA" id="NENMKER"/>
<evidence type="ECO:0000313" key="4">
    <source>
        <dbReference type="Proteomes" id="UP000008144"/>
    </source>
</evidence>
<proteinExistence type="predicted"/>
<dbReference type="FunCoup" id="H2XL17">
    <property type="interactions" value="17"/>
</dbReference>
<feature type="region of interest" description="Disordered" evidence="2">
    <location>
        <begin position="1"/>
        <end position="26"/>
    </location>
</feature>
<reference evidence="4" key="1">
    <citation type="journal article" date="2002" name="Science">
        <title>The draft genome of Ciona intestinalis: insights into chordate and vertebrate origins.</title>
        <authorList>
            <person name="Dehal P."/>
            <person name="Satou Y."/>
            <person name="Campbell R.K."/>
            <person name="Chapman J."/>
            <person name="Degnan B."/>
            <person name="De Tomaso A."/>
            <person name="Davidson B."/>
            <person name="Di Gregorio A."/>
            <person name="Gelpke M."/>
            <person name="Goodstein D.M."/>
            <person name="Harafuji N."/>
            <person name="Hastings K.E."/>
            <person name="Ho I."/>
            <person name="Hotta K."/>
            <person name="Huang W."/>
            <person name="Kawashima T."/>
            <person name="Lemaire P."/>
            <person name="Martinez D."/>
            <person name="Meinertzhagen I.A."/>
            <person name="Necula S."/>
            <person name="Nonaka M."/>
            <person name="Putnam N."/>
            <person name="Rash S."/>
            <person name="Saiga H."/>
            <person name="Satake M."/>
            <person name="Terry A."/>
            <person name="Yamada L."/>
            <person name="Wang H.G."/>
            <person name="Awazu S."/>
            <person name="Azumi K."/>
            <person name="Boore J."/>
            <person name="Branno M."/>
            <person name="Chin-Bow S."/>
            <person name="DeSantis R."/>
            <person name="Doyle S."/>
            <person name="Francino P."/>
            <person name="Keys D.N."/>
            <person name="Haga S."/>
            <person name="Hayashi H."/>
            <person name="Hino K."/>
            <person name="Imai K.S."/>
            <person name="Inaba K."/>
            <person name="Kano S."/>
            <person name="Kobayashi K."/>
            <person name="Kobayashi M."/>
            <person name="Lee B.I."/>
            <person name="Makabe K.W."/>
            <person name="Manohar C."/>
            <person name="Matassi G."/>
            <person name="Medina M."/>
            <person name="Mochizuki Y."/>
            <person name="Mount S."/>
            <person name="Morishita T."/>
            <person name="Miura S."/>
            <person name="Nakayama A."/>
            <person name="Nishizaka S."/>
            <person name="Nomoto H."/>
            <person name="Ohta F."/>
            <person name="Oishi K."/>
            <person name="Rigoutsos I."/>
            <person name="Sano M."/>
            <person name="Sasaki A."/>
            <person name="Sasakura Y."/>
            <person name="Shoguchi E."/>
            <person name="Shin-i T."/>
            <person name="Spagnuolo A."/>
            <person name="Stainier D."/>
            <person name="Suzuki M.M."/>
            <person name="Tassy O."/>
            <person name="Takatori N."/>
            <person name="Tokuoka M."/>
            <person name="Yagi K."/>
            <person name="Yoshizaki F."/>
            <person name="Wada S."/>
            <person name="Zhang C."/>
            <person name="Hyatt P.D."/>
            <person name="Larimer F."/>
            <person name="Detter C."/>
            <person name="Doggett N."/>
            <person name="Glavina T."/>
            <person name="Hawkins T."/>
            <person name="Richardson P."/>
            <person name="Lucas S."/>
            <person name="Kohara Y."/>
            <person name="Levine M."/>
            <person name="Satoh N."/>
            <person name="Rokhsar D.S."/>
        </authorList>
    </citation>
    <scope>NUCLEOTIDE SEQUENCE [LARGE SCALE GENOMIC DNA]</scope>
</reference>
<dbReference type="AlphaFoldDB" id="H2XL17"/>
<reference evidence="3" key="2">
    <citation type="journal article" date="2008" name="Genome Biol.">
        <title>Improved genome assembly and evidence-based global gene model set for the chordate Ciona intestinalis: new insight into intron and operon populations.</title>
        <authorList>
            <person name="Satou Y."/>
            <person name="Mineta K."/>
            <person name="Ogasawara M."/>
            <person name="Sasakura Y."/>
            <person name="Shoguchi E."/>
            <person name="Ueno K."/>
            <person name="Yamada L."/>
            <person name="Matsumoto J."/>
            <person name="Wasserscheid J."/>
            <person name="Dewar K."/>
            <person name="Wiley G.B."/>
            <person name="Macmil S.L."/>
            <person name="Roe B.A."/>
            <person name="Zeller R.W."/>
            <person name="Hastings K.E."/>
            <person name="Lemaire P."/>
            <person name="Lindquist E."/>
            <person name="Endo T."/>
            <person name="Hotta K."/>
            <person name="Inaba K."/>
        </authorList>
    </citation>
    <scope>NUCLEOTIDE SEQUENCE [LARGE SCALE GENOMIC DNA]</scope>
    <source>
        <strain evidence="3">wild type</strain>
    </source>
</reference>
<evidence type="ECO:0000313" key="3">
    <source>
        <dbReference type="Ensembl" id="ENSCINP00000030349.1"/>
    </source>
</evidence>
<reference evidence="3" key="3">
    <citation type="submission" date="2025-08" db="UniProtKB">
        <authorList>
            <consortium name="Ensembl"/>
        </authorList>
    </citation>
    <scope>IDENTIFICATION</scope>
</reference>
<dbReference type="Proteomes" id="UP000008144">
    <property type="component" value="Chromosome 8"/>
</dbReference>
<evidence type="ECO:0000256" key="1">
    <source>
        <dbReference type="ARBA" id="ARBA00023054"/>
    </source>
</evidence>
<sequence>MDRSAAESVFANYHNRAPPPSCSSALIPSNDEHLLVQPKKLANPVMDSRNHRVMQQELKLNNKLGIDVLNQKSELSRVFQEKKRDQVYQEQKQKEKPSEFHLALEKRKKQSEAKHQKELNEITYVRFRFYF</sequence>
<keyword evidence="4" id="KW-1185">Reference proteome</keyword>
<feature type="region of interest" description="Disordered" evidence="2">
    <location>
        <begin position="86"/>
        <end position="115"/>
    </location>
</feature>
<keyword evidence="1" id="KW-0175">Coiled coil</keyword>
<dbReference type="InParanoid" id="H2XL17"/>
<dbReference type="PANTHER" id="PTHR16768:SF5">
    <property type="entry name" value="FI14214P"/>
    <property type="match status" value="1"/>
</dbReference>
<dbReference type="GeneTree" id="ENSGT00390000011228"/>
<organism evidence="3 4">
    <name type="scientific">Ciona intestinalis</name>
    <name type="common">Transparent sea squirt</name>
    <name type="synonym">Ascidia intestinalis</name>
    <dbReference type="NCBI Taxonomy" id="7719"/>
    <lineage>
        <taxon>Eukaryota</taxon>
        <taxon>Metazoa</taxon>
        <taxon>Chordata</taxon>
        <taxon>Tunicata</taxon>
        <taxon>Ascidiacea</taxon>
        <taxon>Phlebobranchia</taxon>
        <taxon>Cionidae</taxon>
        <taxon>Ciona</taxon>
    </lineage>
</organism>
<accession>H2XL17</accession>
<dbReference type="Pfam" id="PF06625">
    <property type="entry name" value="DUF1151"/>
    <property type="match status" value="1"/>
</dbReference>
<dbReference type="HOGENOM" id="CLU_1926834_0_0_1"/>
<evidence type="ECO:0000256" key="2">
    <source>
        <dbReference type="SAM" id="MobiDB-lite"/>
    </source>
</evidence>
<dbReference type="PANTHER" id="PTHR16768">
    <property type="entry name" value="DOWN REGULATED IN RENAL CARCINOMA 1/TU3A"/>
    <property type="match status" value="1"/>
</dbReference>
<name>H2XL17_CIOIN</name>
<reference evidence="3" key="4">
    <citation type="submission" date="2025-09" db="UniProtKB">
        <authorList>
            <consortium name="Ensembl"/>
        </authorList>
    </citation>
    <scope>IDENTIFICATION</scope>
</reference>
<dbReference type="Ensembl" id="ENSCINT00000033560.1">
    <property type="protein sequence ID" value="ENSCINP00000030349.1"/>
    <property type="gene ID" value="ENSCING00000019987.1"/>
</dbReference>
<protein>
    <submittedName>
        <fullName evidence="3">Uncharacterized protein</fullName>
    </submittedName>
</protein>
<dbReference type="EMBL" id="EAAA01002654">
    <property type="status" value="NOT_ANNOTATED_CDS"/>
    <property type="molecule type" value="Genomic_DNA"/>
</dbReference>